<feature type="chain" id="PRO_5025555667" description="Dipeptidyl peptidase 1" evidence="14">
    <location>
        <begin position="27"/>
        <end position="488"/>
    </location>
</feature>
<dbReference type="InterPro" id="IPR000668">
    <property type="entry name" value="Peptidase_C1A_C"/>
</dbReference>
<evidence type="ECO:0000256" key="6">
    <source>
        <dbReference type="ARBA" id="ARBA00014709"/>
    </source>
</evidence>
<sequence length="488" mass="55165">MFKSLLITTFLVLGVLICTKTDMVLSDIPVHCLFHQVFGDWKFTLTPMQYSNDVVHNTCSMTSPLPNTANTTLNLRLLAPDVVYDEKGNQGFWTLIYDQGMEIFINKQKYFAFFNYTQKGQVVTSNCGQTFTGWYHDAVIAAKRFGCFRGVRVGAPSESVSTHIEPVRTNLHEKVFVNNPEKINSINKSQKLWKAKAYPQFEGKTFAELRRIAGRHVPKFRKDALKIQKQKFQSMSPTQTRQRGQKKIISEEDIKALPTEFSWTNVNGKDFVVPVRNQGQCGSCYAFSTSDMFGSRVRVATNGTKQPVYSPQDIVDCSAYSQGCDGGFMYLVSKYAEDYGLTLESCDPYLGQDGTCRNYCPASKRDYGTNYAYCGGFYGATNEKNMMYDLYHGGPLAIAFEVYDDFFNYHSGVYTHKTATDLKINDPHWEQTNHAVLLVGWGVENGTPYWLVKNSWGVDWGINGYFKIKRGVDECDCESEAVAADPVL</sequence>
<dbReference type="GeneID" id="68108915"/>
<evidence type="ECO:0000256" key="9">
    <source>
        <dbReference type="ARBA" id="ARBA00029762"/>
    </source>
</evidence>
<evidence type="ECO:0000256" key="8">
    <source>
        <dbReference type="ARBA" id="ARBA00023214"/>
    </source>
</evidence>
<keyword evidence="8" id="KW-0868">Chloride</keyword>
<dbReference type="Pfam" id="PF00112">
    <property type="entry name" value="Peptidase_C1"/>
    <property type="match status" value="1"/>
</dbReference>
<dbReference type="GO" id="GO:0006508">
    <property type="term" value="P:proteolysis"/>
    <property type="evidence" value="ECO:0007669"/>
    <property type="project" value="InterPro"/>
</dbReference>
<dbReference type="EMBL" id="VFQX01000027">
    <property type="protein sequence ID" value="KAF0979354.1"/>
    <property type="molecule type" value="Genomic_DNA"/>
</dbReference>
<evidence type="ECO:0000256" key="1">
    <source>
        <dbReference type="ARBA" id="ARBA00000738"/>
    </source>
</evidence>
<dbReference type="Pfam" id="PF08773">
    <property type="entry name" value="CathepsinC_exc"/>
    <property type="match status" value="1"/>
</dbReference>
<dbReference type="InterPro" id="IPR036496">
    <property type="entry name" value="CathepsinC_exc_dom_sf"/>
</dbReference>
<comment type="caution">
    <text evidence="16">The sequence shown here is derived from an EMBL/GenBank/DDBJ whole genome shotgun (WGS) entry which is preliminary data.</text>
</comment>
<evidence type="ECO:0000256" key="3">
    <source>
        <dbReference type="ARBA" id="ARBA00008455"/>
    </source>
</evidence>
<reference evidence="16 17" key="1">
    <citation type="journal article" date="2019" name="Sci. Rep.">
        <title>Nanopore sequencing improves the draft genome of the human pathogenic amoeba Naegleria fowleri.</title>
        <authorList>
            <person name="Liechti N."/>
            <person name="Schurch N."/>
            <person name="Bruggmann R."/>
            <person name="Wittwer M."/>
        </authorList>
    </citation>
    <scope>NUCLEOTIDE SEQUENCE [LARGE SCALE GENOMIC DNA]</scope>
    <source>
        <strain evidence="16 17">ATCC 30894</strain>
    </source>
</reference>
<keyword evidence="14" id="KW-0732">Signal</keyword>
<dbReference type="PRINTS" id="PR00705">
    <property type="entry name" value="PAPAIN"/>
</dbReference>
<dbReference type="EC" id="3.4.14.1" evidence="5"/>
<keyword evidence="7" id="KW-1015">Disulfide bond</keyword>
<evidence type="ECO:0000313" key="16">
    <source>
        <dbReference type="EMBL" id="KAF0979354.1"/>
    </source>
</evidence>
<dbReference type="PROSITE" id="PS00139">
    <property type="entry name" value="THIOL_PROTEASE_CYS"/>
    <property type="match status" value="1"/>
</dbReference>
<comment type="subunit">
    <text evidence="4">Tetramer of heterotrimers consisting of exclusion domain, heavy- and light chains.</text>
</comment>
<evidence type="ECO:0000256" key="5">
    <source>
        <dbReference type="ARBA" id="ARBA00012059"/>
    </source>
</evidence>
<gene>
    <name evidence="16" type="ORF">FDP41_001697</name>
</gene>
<dbReference type="InterPro" id="IPR038765">
    <property type="entry name" value="Papain-like_cys_pep_sf"/>
</dbReference>
<evidence type="ECO:0000259" key="15">
    <source>
        <dbReference type="SMART" id="SM00645"/>
    </source>
</evidence>
<evidence type="ECO:0000256" key="14">
    <source>
        <dbReference type="SAM" id="SignalP"/>
    </source>
</evidence>
<name>A0A6A5BYE0_NAEFO</name>
<evidence type="ECO:0000313" key="17">
    <source>
        <dbReference type="Proteomes" id="UP000444721"/>
    </source>
</evidence>
<dbReference type="SMART" id="SM00645">
    <property type="entry name" value="Pept_C1"/>
    <property type="match status" value="1"/>
</dbReference>
<keyword evidence="17" id="KW-1185">Reference proteome</keyword>
<dbReference type="RefSeq" id="XP_044564067.1">
    <property type="nucleotide sequence ID" value="XM_044704809.1"/>
</dbReference>
<evidence type="ECO:0000256" key="11">
    <source>
        <dbReference type="ARBA" id="ARBA00030778"/>
    </source>
</evidence>
<dbReference type="SUPFAM" id="SSF54001">
    <property type="entry name" value="Cysteine proteinases"/>
    <property type="match status" value="1"/>
</dbReference>
<dbReference type="SUPFAM" id="SSF75001">
    <property type="entry name" value="Dipeptidyl peptidase I (cathepsin C), exclusion domain"/>
    <property type="match status" value="1"/>
</dbReference>
<dbReference type="PROSITE" id="PS00640">
    <property type="entry name" value="THIOL_PROTEASE_ASN"/>
    <property type="match status" value="1"/>
</dbReference>
<dbReference type="InterPro" id="IPR013128">
    <property type="entry name" value="Peptidase_C1A"/>
</dbReference>
<dbReference type="PROSITE" id="PS00639">
    <property type="entry name" value="THIOL_PROTEASE_HIS"/>
    <property type="match status" value="1"/>
</dbReference>
<evidence type="ECO:0000256" key="12">
    <source>
        <dbReference type="ARBA" id="ARBA00032961"/>
    </source>
</evidence>
<comment type="similarity">
    <text evidence="3">Belongs to the peptidase C1 family.</text>
</comment>
<dbReference type="InterPro" id="IPR025660">
    <property type="entry name" value="Pept_his_AS"/>
</dbReference>
<organism evidence="16 17">
    <name type="scientific">Naegleria fowleri</name>
    <name type="common">Brain eating amoeba</name>
    <dbReference type="NCBI Taxonomy" id="5763"/>
    <lineage>
        <taxon>Eukaryota</taxon>
        <taxon>Discoba</taxon>
        <taxon>Heterolobosea</taxon>
        <taxon>Tetramitia</taxon>
        <taxon>Eutetramitia</taxon>
        <taxon>Vahlkampfiidae</taxon>
        <taxon>Naegleria</taxon>
    </lineage>
</organism>
<dbReference type="GO" id="GO:0008234">
    <property type="term" value="F:cysteine-type peptidase activity"/>
    <property type="evidence" value="ECO:0007669"/>
    <property type="project" value="InterPro"/>
</dbReference>
<evidence type="ECO:0000256" key="4">
    <source>
        <dbReference type="ARBA" id="ARBA00011610"/>
    </source>
</evidence>
<proteinExistence type="inferred from homology"/>
<dbReference type="Gene3D" id="3.90.70.10">
    <property type="entry name" value="Cysteine proteinases"/>
    <property type="match status" value="1"/>
</dbReference>
<dbReference type="VEuPathDB" id="AmoebaDB:FDP41_001697"/>
<accession>A0A6A5BYE0</accession>
<dbReference type="FunFam" id="2.40.128.80:FF:000003">
    <property type="entry name" value="Cathepsin C"/>
    <property type="match status" value="1"/>
</dbReference>
<dbReference type="PANTHER" id="PTHR12411">
    <property type="entry name" value="CYSTEINE PROTEASE FAMILY C1-RELATED"/>
    <property type="match status" value="1"/>
</dbReference>
<dbReference type="Gene3D" id="2.40.128.80">
    <property type="entry name" value="Cathepsin C, exclusion domain"/>
    <property type="match status" value="1"/>
</dbReference>
<comment type="catalytic activity">
    <reaction evidence="1">
        <text>Release of an N-terminal dipeptide, Xaa-Yaa-|-Zaa-, except when Xaa is Arg or Lys, or Yaa or Zaa is Pro.</text>
        <dbReference type="EC" id="3.4.14.1"/>
    </reaction>
</comment>
<dbReference type="InterPro" id="IPR014882">
    <property type="entry name" value="CathepsinC_exc"/>
</dbReference>
<dbReference type="OrthoDB" id="3789175at2759"/>
<dbReference type="InterPro" id="IPR000169">
    <property type="entry name" value="Pept_cys_AS"/>
</dbReference>
<dbReference type="VEuPathDB" id="AmoebaDB:NfTy_054720"/>
<dbReference type="OMA" id="NAVQKSW"/>
<dbReference type="VEuPathDB" id="AmoebaDB:NF0036270"/>
<feature type="signal peptide" evidence="14">
    <location>
        <begin position="1"/>
        <end position="26"/>
    </location>
</feature>
<evidence type="ECO:0000256" key="10">
    <source>
        <dbReference type="ARBA" id="ARBA00029779"/>
    </source>
</evidence>
<evidence type="ECO:0000256" key="13">
    <source>
        <dbReference type="ARBA" id="ARBA00045556"/>
    </source>
</evidence>
<feature type="domain" description="Peptidase C1A papain C-terminal" evidence="15">
    <location>
        <begin position="257"/>
        <end position="485"/>
    </location>
</feature>
<dbReference type="InterPro" id="IPR025661">
    <property type="entry name" value="Pept_asp_AS"/>
</dbReference>
<comment type="cofactor">
    <cofactor evidence="2">
        <name>chloride</name>
        <dbReference type="ChEBI" id="CHEBI:17996"/>
    </cofactor>
</comment>
<dbReference type="Proteomes" id="UP000444721">
    <property type="component" value="Unassembled WGS sequence"/>
</dbReference>
<dbReference type="GO" id="GO:0008239">
    <property type="term" value="F:dipeptidyl-peptidase activity"/>
    <property type="evidence" value="ECO:0007669"/>
    <property type="project" value="UniProtKB-EC"/>
</dbReference>
<dbReference type="AlphaFoldDB" id="A0A6A5BYE0"/>
<protein>
    <recommendedName>
        <fullName evidence="6">Dipeptidyl peptidase 1</fullName>
        <ecNumber evidence="5">3.4.14.1</ecNumber>
    </recommendedName>
    <alternativeName>
        <fullName evidence="10">Cathepsin C</fullName>
    </alternativeName>
    <alternativeName>
        <fullName evidence="9">Cathepsin J</fullName>
    </alternativeName>
    <alternativeName>
        <fullName evidence="12">Dipeptidyl peptidase I</fullName>
    </alternativeName>
    <alternativeName>
        <fullName evidence="11">Dipeptidyl transferase</fullName>
    </alternativeName>
</protein>
<evidence type="ECO:0000256" key="7">
    <source>
        <dbReference type="ARBA" id="ARBA00023157"/>
    </source>
</evidence>
<comment type="function">
    <text evidence="13">Thiol protease. Has dipeptidylpeptidase activity. Active against a broad range of dipeptide substrates composed of both polar and hydrophobic amino acids. Proline cannot occupy the P1 position and arginine cannot occupy the P2 position of the substrate. Can act as both an exopeptidase and endopeptidase. Activates serine proteases such as elastase, cathepsin G and granzymes A and B.</text>
</comment>
<evidence type="ECO:0000256" key="2">
    <source>
        <dbReference type="ARBA" id="ARBA00001923"/>
    </source>
</evidence>